<dbReference type="EMBL" id="JACJHX010000014">
    <property type="protein sequence ID" value="MBA9028454.1"/>
    <property type="molecule type" value="Genomic_DNA"/>
</dbReference>
<dbReference type="InterPro" id="IPR004375">
    <property type="entry name" value="NanQ/TabA/YiaL"/>
</dbReference>
<reference evidence="1 2" key="1">
    <citation type="submission" date="2020-08" db="EMBL/GenBank/DDBJ databases">
        <title>Genomic Encyclopedia of Type Strains, Phase IV (KMG-IV): sequencing the most valuable type-strain genomes for metagenomic binning, comparative biology and taxonomic classification.</title>
        <authorList>
            <person name="Goeker M."/>
        </authorList>
    </citation>
    <scope>NUCLEOTIDE SEQUENCE [LARGE SCALE GENOMIC DNA]</scope>
    <source>
        <strain evidence="1 2">DSM 105481</strain>
    </source>
</reference>
<comment type="caution">
    <text evidence="1">The sequence shown here is derived from an EMBL/GenBank/DDBJ whole genome shotgun (WGS) entry which is preliminary data.</text>
</comment>
<keyword evidence="2" id="KW-1185">Reference proteome</keyword>
<organism evidence="1 2">
    <name type="scientific">Peribacillus huizhouensis</name>
    <dbReference type="NCBI Taxonomy" id="1501239"/>
    <lineage>
        <taxon>Bacteria</taxon>
        <taxon>Bacillati</taxon>
        <taxon>Bacillota</taxon>
        <taxon>Bacilli</taxon>
        <taxon>Bacillales</taxon>
        <taxon>Bacillaceae</taxon>
        <taxon>Peribacillus</taxon>
    </lineage>
</organism>
<dbReference type="Pfam" id="PF04074">
    <property type="entry name" value="DUF386"/>
    <property type="match status" value="1"/>
</dbReference>
<evidence type="ECO:0000313" key="1">
    <source>
        <dbReference type="EMBL" id="MBA9028454.1"/>
    </source>
</evidence>
<accession>A0ABR6CTV8</accession>
<dbReference type="RefSeq" id="WP_028390130.1">
    <property type="nucleotide sequence ID" value="NZ_JACJHX010000014.1"/>
</dbReference>
<name>A0ABR6CTV8_9BACI</name>
<dbReference type="InterPro" id="IPR037012">
    <property type="entry name" value="NanQ/TabA/YiaL_sf"/>
</dbReference>
<dbReference type="PANTHER" id="PTHR34986:SF1">
    <property type="entry name" value="PROTEIN YIAL"/>
    <property type="match status" value="1"/>
</dbReference>
<dbReference type="Gene3D" id="2.60.120.370">
    <property type="entry name" value="YhcH/YjgK/YiaL"/>
    <property type="match status" value="1"/>
</dbReference>
<dbReference type="SUPFAM" id="SSF51197">
    <property type="entry name" value="Clavaminate synthase-like"/>
    <property type="match status" value="1"/>
</dbReference>
<dbReference type="NCBIfam" id="TIGR00022">
    <property type="entry name" value="YhcH/YjgK/YiaL family protein"/>
    <property type="match status" value="1"/>
</dbReference>
<dbReference type="Proteomes" id="UP000626697">
    <property type="component" value="Unassembled WGS sequence"/>
</dbReference>
<protein>
    <submittedName>
        <fullName evidence="1">YhcH/YjgK/YiaL family protein</fullName>
    </submittedName>
</protein>
<proteinExistence type="predicted"/>
<gene>
    <name evidence="1" type="ORF">HNP81_003774</name>
</gene>
<evidence type="ECO:0000313" key="2">
    <source>
        <dbReference type="Proteomes" id="UP000626697"/>
    </source>
</evidence>
<dbReference type="PANTHER" id="PTHR34986">
    <property type="entry name" value="EVOLVED BETA-GALACTOSIDASE SUBUNIT BETA"/>
    <property type="match status" value="1"/>
</dbReference>
<sequence length="150" mass="18162">MIVDHITNYDLYKGSNERIDKAFAFIKSMNFDELIPKTYEVEGEELFFNVLEYETTNVENRFWESHKKYIDIHYLLEGTEFIGYEQFERMRIKENYNEENDYFLLEGSLHSKVRLQQGDFMICYPEDVHMTGIKVDEQEKVRKLVFKVKI</sequence>